<dbReference type="SUPFAM" id="SSF54427">
    <property type="entry name" value="NTF2-like"/>
    <property type="match status" value="1"/>
</dbReference>
<reference evidence="1 2" key="1">
    <citation type="submission" date="2013-03" db="EMBL/GenBank/DDBJ databases">
        <title>The Genome Sequence of Capronia epimyces CBS 606.96.</title>
        <authorList>
            <consortium name="The Broad Institute Genomics Platform"/>
            <person name="Cuomo C."/>
            <person name="de Hoog S."/>
            <person name="Gorbushina A."/>
            <person name="Walker B."/>
            <person name="Young S.K."/>
            <person name="Zeng Q."/>
            <person name="Gargeya S."/>
            <person name="Fitzgerald M."/>
            <person name="Haas B."/>
            <person name="Abouelleil A."/>
            <person name="Allen A.W."/>
            <person name="Alvarado L."/>
            <person name="Arachchi H.M."/>
            <person name="Berlin A.M."/>
            <person name="Chapman S.B."/>
            <person name="Gainer-Dewar J."/>
            <person name="Goldberg J."/>
            <person name="Griggs A."/>
            <person name="Gujja S."/>
            <person name="Hansen M."/>
            <person name="Howarth C."/>
            <person name="Imamovic A."/>
            <person name="Ireland A."/>
            <person name="Larimer J."/>
            <person name="McCowan C."/>
            <person name="Murphy C."/>
            <person name="Pearson M."/>
            <person name="Poon T.W."/>
            <person name="Priest M."/>
            <person name="Roberts A."/>
            <person name="Saif S."/>
            <person name="Shea T."/>
            <person name="Sisk P."/>
            <person name="Sykes S."/>
            <person name="Wortman J."/>
            <person name="Nusbaum C."/>
            <person name="Birren B."/>
        </authorList>
    </citation>
    <scope>NUCLEOTIDE SEQUENCE [LARGE SCALE GENOMIC DNA]</scope>
    <source>
        <strain evidence="1 2">CBS 606.96</strain>
    </source>
</reference>
<dbReference type="GeneID" id="19169585"/>
<dbReference type="OrthoDB" id="3468019at2759"/>
<evidence type="ECO:0000313" key="1">
    <source>
        <dbReference type="EMBL" id="EXJ84800.1"/>
    </source>
</evidence>
<proteinExistence type="predicted"/>
<evidence type="ECO:0000313" key="2">
    <source>
        <dbReference type="Proteomes" id="UP000019478"/>
    </source>
</evidence>
<dbReference type="InterPro" id="IPR032710">
    <property type="entry name" value="NTF2-like_dom_sf"/>
</dbReference>
<accession>W9Y579</accession>
<dbReference type="AlphaFoldDB" id="W9Y579"/>
<keyword evidence="2" id="KW-1185">Reference proteome</keyword>
<dbReference type="RefSeq" id="XP_007733785.1">
    <property type="nucleotide sequence ID" value="XM_007735595.1"/>
</dbReference>
<sequence length="180" mass="19989">MASAEPFHTTWPDIEAPAAVQKWLDDFYHLADNQDADAGERFAQLFTPDATMHGAAGLLVGREAIAASRPKAWIAQKHRRHEPLQVYTAKADYSEILVLGRLKSWFKNGEIVEAEFVAGITFASDSDTGTDTSTNPLCSLYRVWGPSLLYRNGNGNVQRQKLINLVQDSAPWVKAMSKKN</sequence>
<comment type="caution">
    <text evidence="1">The sequence shown here is derived from an EMBL/GenBank/DDBJ whole genome shotgun (WGS) entry which is preliminary data.</text>
</comment>
<dbReference type="Gene3D" id="3.10.450.50">
    <property type="match status" value="1"/>
</dbReference>
<dbReference type="EMBL" id="AMGY01000004">
    <property type="protein sequence ID" value="EXJ84800.1"/>
    <property type="molecule type" value="Genomic_DNA"/>
</dbReference>
<gene>
    <name evidence="1" type="ORF">A1O3_05472</name>
</gene>
<evidence type="ECO:0008006" key="3">
    <source>
        <dbReference type="Google" id="ProtNLM"/>
    </source>
</evidence>
<name>W9Y579_9EURO</name>
<organism evidence="1 2">
    <name type="scientific">Capronia epimyces CBS 606.96</name>
    <dbReference type="NCBI Taxonomy" id="1182542"/>
    <lineage>
        <taxon>Eukaryota</taxon>
        <taxon>Fungi</taxon>
        <taxon>Dikarya</taxon>
        <taxon>Ascomycota</taxon>
        <taxon>Pezizomycotina</taxon>
        <taxon>Eurotiomycetes</taxon>
        <taxon>Chaetothyriomycetidae</taxon>
        <taxon>Chaetothyriales</taxon>
        <taxon>Herpotrichiellaceae</taxon>
        <taxon>Capronia</taxon>
    </lineage>
</organism>
<dbReference type="Proteomes" id="UP000019478">
    <property type="component" value="Unassembled WGS sequence"/>
</dbReference>
<protein>
    <recommendedName>
        <fullName evidence="3">SnoaL-like domain-containing protein</fullName>
    </recommendedName>
</protein>
<dbReference type="HOGENOM" id="CLU_107714_1_0_1"/>